<proteinExistence type="predicted"/>
<organism evidence="3">
    <name type="scientific">Soboliphyme baturini</name>
    <dbReference type="NCBI Taxonomy" id="241478"/>
    <lineage>
        <taxon>Eukaryota</taxon>
        <taxon>Metazoa</taxon>
        <taxon>Ecdysozoa</taxon>
        <taxon>Nematoda</taxon>
        <taxon>Enoplea</taxon>
        <taxon>Dorylaimia</taxon>
        <taxon>Dioctophymatida</taxon>
        <taxon>Dioctophymatoidea</taxon>
        <taxon>Soboliphymatidae</taxon>
        <taxon>Soboliphyme</taxon>
    </lineage>
</organism>
<dbReference type="EMBL" id="UZAM01013953">
    <property type="protein sequence ID" value="VDP31117.1"/>
    <property type="molecule type" value="Genomic_DNA"/>
</dbReference>
<evidence type="ECO:0000313" key="2">
    <source>
        <dbReference type="Proteomes" id="UP000270296"/>
    </source>
</evidence>
<gene>
    <name evidence="1" type="ORF">SBAD_LOCUS10353</name>
</gene>
<sequence>MSDQVFGLYQIAEKSWTFAHQVYMWFVDFEKAYDRIPRKNGQVASFSVSIWFGILTSVKALMCSRCFFRLRSHSCDGMAVYCECLQKGRRNNYFLPSRPEECPACFSLSLMKRDGQDENADYVLRSKRARGASTLDDQVGLLDSAPNY</sequence>
<protein>
    <submittedName>
        <fullName evidence="3">Reverse transcriptase domain-containing protein</fullName>
    </submittedName>
</protein>
<evidence type="ECO:0000313" key="1">
    <source>
        <dbReference type="EMBL" id="VDP31117.1"/>
    </source>
</evidence>
<evidence type="ECO:0000313" key="3">
    <source>
        <dbReference type="WBParaSite" id="SBAD_0001071901-mRNA-1"/>
    </source>
</evidence>
<reference evidence="1 2" key="2">
    <citation type="submission" date="2018-11" db="EMBL/GenBank/DDBJ databases">
        <authorList>
            <consortium name="Pathogen Informatics"/>
        </authorList>
    </citation>
    <scope>NUCLEOTIDE SEQUENCE [LARGE SCALE GENOMIC DNA]</scope>
</reference>
<dbReference type="WBParaSite" id="SBAD_0001071901-mRNA-1">
    <property type="protein sequence ID" value="SBAD_0001071901-mRNA-1"/>
    <property type="gene ID" value="SBAD_0001071901"/>
</dbReference>
<name>A0A183J3A6_9BILA</name>
<accession>A0A183J3A6</accession>
<dbReference type="Proteomes" id="UP000270296">
    <property type="component" value="Unassembled WGS sequence"/>
</dbReference>
<keyword evidence="2" id="KW-1185">Reference proteome</keyword>
<dbReference type="AlphaFoldDB" id="A0A183J3A6"/>
<reference evidence="3" key="1">
    <citation type="submission" date="2016-06" db="UniProtKB">
        <authorList>
            <consortium name="WormBaseParasite"/>
        </authorList>
    </citation>
    <scope>IDENTIFICATION</scope>
</reference>